<evidence type="ECO:0000313" key="14">
    <source>
        <dbReference type="Proteomes" id="UP000245884"/>
    </source>
</evidence>
<evidence type="ECO:0000256" key="8">
    <source>
        <dbReference type="ARBA" id="ARBA00023242"/>
    </source>
</evidence>
<dbReference type="GO" id="GO:0016887">
    <property type="term" value="F:ATP hydrolysis activity"/>
    <property type="evidence" value="ECO:0007669"/>
    <property type="project" value="TreeGrafter"/>
</dbReference>
<dbReference type="InterPro" id="IPR038718">
    <property type="entry name" value="SNF2-like_sf"/>
</dbReference>
<dbReference type="InterPro" id="IPR049730">
    <property type="entry name" value="SNF2/RAD54-like_C"/>
</dbReference>
<feature type="domain" description="Chromo" evidence="10">
    <location>
        <begin position="477"/>
        <end position="544"/>
    </location>
</feature>
<dbReference type="GO" id="GO:0140658">
    <property type="term" value="F:ATP-dependent chromatin remodeler activity"/>
    <property type="evidence" value="ECO:0007669"/>
    <property type="project" value="TreeGrafter"/>
</dbReference>
<feature type="compositionally biased region" description="Acidic residues" evidence="9">
    <location>
        <begin position="1535"/>
        <end position="1554"/>
    </location>
</feature>
<feature type="region of interest" description="Disordered" evidence="9">
    <location>
        <begin position="1656"/>
        <end position="1723"/>
    </location>
</feature>
<dbReference type="PROSITE" id="PS50013">
    <property type="entry name" value="CHROMO_2"/>
    <property type="match status" value="2"/>
</dbReference>
<dbReference type="InterPro" id="IPR014001">
    <property type="entry name" value="Helicase_ATP-bd"/>
</dbReference>
<dbReference type="GO" id="GO:0042393">
    <property type="term" value="F:histone binding"/>
    <property type="evidence" value="ECO:0007669"/>
    <property type="project" value="TreeGrafter"/>
</dbReference>
<dbReference type="InterPro" id="IPR025260">
    <property type="entry name" value="CHD1-like_C"/>
</dbReference>
<evidence type="ECO:0000259" key="10">
    <source>
        <dbReference type="PROSITE" id="PS50013"/>
    </source>
</evidence>
<dbReference type="SMART" id="SM00487">
    <property type="entry name" value="DEXDc"/>
    <property type="match status" value="1"/>
</dbReference>
<dbReference type="Gene3D" id="3.40.50.300">
    <property type="entry name" value="P-loop containing nucleotide triphosphate hydrolases"/>
    <property type="match status" value="1"/>
</dbReference>
<comment type="subcellular location">
    <subcellularLocation>
        <location evidence="1">Nucleus</location>
    </subcellularLocation>
</comment>
<evidence type="ECO:0000313" key="13">
    <source>
        <dbReference type="EMBL" id="PWN25439.1"/>
    </source>
</evidence>
<dbReference type="InterPro" id="IPR000953">
    <property type="entry name" value="Chromo/chromo_shadow_dom"/>
</dbReference>
<keyword evidence="14" id="KW-1185">Reference proteome</keyword>
<feature type="domain" description="Chromo" evidence="10">
    <location>
        <begin position="377"/>
        <end position="439"/>
    </location>
</feature>
<keyword evidence="8" id="KW-0539">Nucleus</keyword>
<dbReference type="CDD" id="cd18659">
    <property type="entry name" value="CD2_tandem"/>
    <property type="match status" value="1"/>
</dbReference>
<dbReference type="InterPro" id="IPR016197">
    <property type="entry name" value="Chromo-like_dom_sf"/>
</dbReference>
<dbReference type="InterPro" id="IPR023780">
    <property type="entry name" value="Chromo_domain"/>
</dbReference>
<evidence type="ECO:0000256" key="5">
    <source>
        <dbReference type="ARBA" id="ARBA00022801"/>
    </source>
</evidence>
<feature type="compositionally biased region" description="Basic and acidic residues" evidence="9">
    <location>
        <begin position="1708"/>
        <end position="1723"/>
    </location>
</feature>
<feature type="compositionally biased region" description="Polar residues" evidence="9">
    <location>
        <begin position="104"/>
        <end position="117"/>
    </location>
</feature>
<name>A0A316UJN7_9BASI</name>
<gene>
    <name evidence="13" type="ORF">BDZ90DRAFT_265578</name>
</gene>
<feature type="compositionally biased region" description="Low complexity" evidence="9">
    <location>
        <begin position="1"/>
        <end position="13"/>
    </location>
</feature>
<feature type="compositionally biased region" description="Acidic residues" evidence="9">
    <location>
        <begin position="255"/>
        <end position="269"/>
    </location>
</feature>
<dbReference type="SUPFAM" id="SSF52540">
    <property type="entry name" value="P-loop containing nucleoside triphosphate hydrolases"/>
    <property type="match status" value="2"/>
</dbReference>
<dbReference type="STRING" id="1569628.A0A316UJN7"/>
<evidence type="ECO:0000259" key="12">
    <source>
        <dbReference type="PROSITE" id="PS51194"/>
    </source>
</evidence>
<feature type="compositionally biased region" description="Low complexity" evidence="9">
    <location>
        <begin position="297"/>
        <end position="321"/>
    </location>
</feature>
<dbReference type="InterPro" id="IPR027417">
    <property type="entry name" value="P-loop_NTPase"/>
</dbReference>
<evidence type="ECO:0000256" key="1">
    <source>
        <dbReference type="ARBA" id="ARBA00004123"/>
    </source>
</evidence>
<feature type="domain" description="Helicase ATP-binding" evidence="11">
    <location>
        <begin position="584"/>
        <end position="752"/>
    </location>
</feature>
<dbReference type="RefSeq" id="XP_025360051.1">
    <property type="nucleotide sequence ID" value="XM_025508670.1"/>
</dbReference>
<dbReference type="InterPro" id="IPR000330">
    <property type="entry name" value="SNF2_N"/>
</dbReference>
<feature type="compositionally biased region" description="Low complexity" evidence="9">
    <location>
        <begin position="27"/>
        <end position="38"/>
    </location>
</feature>
<evidence type="ECO:0000259" key="11">
    <source>
        <dbReference type="PROSITE" id="PS51192"/>
    </source>
</evidence>
<dbReference type="GO" id="GO:0003677">
    <property type="term" value="F:DNA binding"/>
    <property type="evidence" value="ECO:0007669"/>
    <property type="project" value="UniProtKB-KW"/>
</dbReference>
<keyword evidence="5" id="KW-0378">Hydrolase</keyword>
<dbReference type="Gene3D" id="2.40.50.40">
    <property type="match status" value="2"/>
</dbReference>
<dbReference type="GO" id="GO:0003682">
    <property type="term" value="F:chromatin binding"/>
    <property type="evidence" value="ECO:0007669"/>
    <property type="project" value="TreeGrafter"/>
</dbReference>
<dbReference type="OrthoDB" id="5857104at2759"/>
<dbReference type="SMART" id="SM01176">
    <property type="entry name" value="DUF4208"/>
    <property type="match status" value="1"/>
</dbReference>
<evidence type="ECO:0000256" key="7">
    <source>
        <dbReference type="ARBA" id="ARBA00023125"/>
    </source>
</evidence>
<dbReference type="PROSITE" id="PS51194">
    <property type="entry name" value="HELICASE_CTER"/>
    <property type="match status" value="1"/>
</dbReference>
<proteinExistence type="inferred from homology"/>
<feature type="region of interest" description="Disordered" evidence="9">
    <location>
        <begin position="1475"/>
        <end position="1555"/>
    </location>
</feature>
<keyword evidence="6" id="KW-0067">ATP-binding</keyword>
<feature type="compositionally biased region" description="Low complexity" evidence="9">
    <location>
        <begin position="94"/>
        <end position="103"/>
    </location>
</feature>
<dbReference type="CDD" id="cd18793">
    <property type="entry name" value="SF2_C_SNF"/>
    <property type="match status" value="1"/>
</dbReference>
<dbReference type="Pfam" id="PF00271">
    <property type="entry name" value="Helicase_C"/>
    <property type="match status" value="1"/>
</dbReference>
<dbReference type="EMBL" id="KZ819676">
    <property type="protein sequence ID" value="PWN25439.1"/>
    <property type="molecule type" value="Genomic_DNA"/>
</dbReference>
<dbReference type="SMART" id="SM00298">
    <property type="entry name" value="CHROMO"/>
    <property type="match status" value="2"/>
</dbReference>
<feature type="region of interest" description="Disordered" evidence="9">
    <location>
        <begin position="1030"/>
        <end position="1050"/>
    </location>
</feature>
<dbReference type="GO" id="GO:0005524">
    <property type="term" value="F:ATP binding"/>
    <property type="evidence" value="ECO:0007669"/>
    <property type="project" value="UniProtKB-KW"/>
</dbReference>
<dbReference type="Pfam" id="PF13907">
    <property type="entry name" value="CHD1-like_C"/>
    <property type="match status" value="1"/>
</dbReference>
<evidence type="ECO:0000256" key="6">
    <source>
        <dbReference type="ARBA" id="ARBA00022840"/>
    </source>
</evidence>
<dbReference type="Gene3D" id="6.10.140.1440">
    <property type="match status" value="1"/>
</dbReference>
<dbReference type="PANTHER" id="PTHR45623:SF14">
    <property type="entry name" value="CHROMODOMAIN-HELICASE-DNA-BINDING PROTEIN 1"/>
    <property type="match status" value="1"/>
</dbReference>
<evidence type="ECO:0000256" key="9">
    <source>
        <dbReference type="SAM" id="MobiDB-lite"/>
    </source>
</evidence>
<comment type="similarity">
    <text evidence="2">Belongs to the SNF2/RAD54 helicase family.</text>
</comment>
<keyword evidence="7" id="KW-0238">DNA-binding</keyword>
<keyword evidence="4" id="KW-0547">Nucleotide-binding</keyword>
<feature type="compositionally biased region" description="Acidic residues" evidence="9">
    <location>
        <begin position="199"/>
        <end position="211"/>
    </location>
</feature>
<feature type="compositionally biased region" description="Polar residues" evidence="9">
    <location>
        <begin position="228"/>
        <end position="237"/>
    </location>
</feature>
<protein>
    <submittedName>
        <fullName evidence="13">Uncharacterized protein</fullName>
    </submittedName>
</protein>
<dbReference type="Pfam" id="PF18196">
    <property type="entry name" value="Cdh1_DBD_1"/>
    <property type="match status" value="1"/>
</dbReference>
<feature type="region of interest" description="Disordered" evidence="9">
    <location>
        <begin position="1409"/>
        <end position="1446"/>
    </location>
</feature>
<dbReference type="InterPro" id="IPR001650">
    <property type="entry name" value="Helicase_C-like"/>
</dbReference>
<dbReference type="Pfam" id="PF00176">
    <property type="entry name" value="SNF2-rel_dom"/>
    <property type="match status" value="1"/>
</dbReference>
<dbReference type="Gene3D" id="3.40.50.10810">
    <property type="entry name" value="Tandem AAA-ATPase domain"/>
    <property type="match status" value="1"/>
</dbReference>
<dbReference type="Pfam" id="PF23588">
    <property type="entry name" value="HTH_CHD1_Hrp3"/>
    <property type="match status" value="1"/>
</dbReference>
<organism evidence="13 14">
    <name type="scientific">Jaminaea rosea</name>
    <dbReference type="NCBI Taxonomy" id="1569628"/>
    <lineage>
        <taxon>Eukaryota</taxon>
        <taxon>Fungi</taxon>
        <taxon>Dikarya</taxon>
        <taxon>Basidiomycota</taxon>
        <taxon>Ustilaginomycotina</taxon>
        <taxon>Exobasidiomycetes</taxon>
        <taxon>Microstromatales</taxon>
        <taxon>Microstromatales incertae sedis</taxon>
        <taxon>Jaminaea</taxon>
    </lineage>
</organism>
<evidence type="ECO:0000256" key="2">
    <source>
        <dbReference type="ARBA" id="ARBA00007025"/>
    </source>
</evidence>
<dbReference type="SMART" id="SM00490">
    <property type="entry name" value="HELICc"/>
    <property type="match status" value="1"/>
</dbReference>
<dbReference type="PROSITE" id="PS51192">
    <property type="entry name" value="HELICASE_ATP_BIND_1"/>
    <property type="match status" value="1"/>
</dbReference>
<dbReference type="PANTHER" id="PTHR45623">
    <property type="entry name" value="CHROMODOMAIN-HELICASE-DNA-BINDING PROTEIN 3-RELATED-RELATED"/>
    <property type="match status" value="1"/>
</dbReference>
<dbReference type="Proteomes" id="UP000245884">
    <property type="component" value="Unassembled WGS sequence"/>
</dbReference>
<feature type="domain" description="Helicase C-terminal" evidence="12">
    <location>
        <begin position="877"/>
        <end position="1038"/>
    </location>
</feature>
<accession>A0A316UJN7</accession>
<feature type="compositionally biased region" description="Basic residues" evidence="9">
    <location>
        <begin position="279"/>
        <end position="296"/>
    </location>
</feature>
<feature type="compositionally biased region" description="Basic and acidic residues" evidence="9">
    <location>
        <begin position="1035"/>
        <end position="1050"/>
    </location>
</feature>
<feature type="region of interest" description="Disordered" evidence="9">
    <location>
        <begin position="1"/>
        <end position="377"/>
    </location>
</feature>
<dbReference type="Gene3D" id="1.10.10.60">
    <property type="entry name" value="Homeodomain-like"/>
    <property type="match status" value="1"/>
</dbReference>
<dbReference type="InterPro" id="IPR041150">
    <property type="entry name" value="Cdh1_DBD"/>
</dbReference>
<evidence type="ECO:0000256" key="3">
    <source>
        <dbReference type="ARBA" id="ARBA00022737"/>
    </source>
</evidence>
<sequence length="1723" mass="187292">MEGGDQQQSSNGGQALGSMPSAPAPAPSSSSSGIAVPPAAQPAPIAPTDSAEAAPSQHVKPPIEAIKPAEPQDSATSSDIKPALEAQPNGSGSGSAADVAATSTIKAQPSDSHSVNVKPTEAGIKSEPEQAAAAPSSSSNGHGIEAAAGAAAATSPGGSPSTSSRAPKAKPFDEAEANPDLYGLRRSGRAPKKSYLDAGAEDSDGDDEDESPGPRQATRIKIKGRVSAISSRSTPQTSELSEADSDGSDGSADGMDVDDDDEIEGDDDFATNARERKALKLSRKKARQAKQNKKRAAPGSSARAGSSSAPAARRSKASPPSDDGFDASRISSRTGKKVTYKEDAQYGLEEDSDPFEDRLDYAGGGGGGEAAAEDDDTTIEQVCGHEVDEEKPEGEEEKPKENLRFIIKWKGYSHLHNTSELWSFLKDCKGSKRVENYIRNVWQPAHALLNDPRTTREDIEAIRVDEERIKEALESYKVVERIVAQRDNPPTNDHPYSHLAYLCKWKGLSYAECTWEAEDEISKIAKPAIQAHIDRAKSLLQPPRSQNYGHNRPKYVRMSEQPKYLTEGGGTLKEFQLTGLNWLAYLWSQGESGILADEMGLGKTVQSVSFISYLVHSMHQYGPHLVVVPLSTLPAWIEQFENWAPDLNVVSYIGNTEARAMIRDYEFGSPKKLKFNVLVTTYEYILKDADALQAIKWQFLAVDEAHRLKNSQAQLYEVLMGFHVAGKLLITGTPLQNNVKELMALMHFLRPDQFSLDVDFDVTTADPEAVAALHKKLDNVMIRRLKKDVIKELPGKTEKILRVEMSAMQQKMYKAILSRNYATLSAAGAAQVSLLNIAIELKKVSNHPYLFDGSEPAHTDRSDVLKGIIMNSGKMVLLDKLLTRLKKDGHRVLIFSQMVRMLDVLSDYMGMRGYIHQRLDGMVSSDNRRKAIERFNAEGSPDFAFLLSTRAGGLGINLETADTVIIFDSDWNPQNDLQAMARAHRLNSKRHVNVYRLLTKDTVEEDVIERAKRKMVLEYAIIHQMDTSGTNFAPKDARGGKEKPGQGPSKEDLEAALKFGAKSMFTKGASGAEGEEQQQEKLERLDIDALLADAEAHETQGDSVGAASGGEDFLKQFAKVQDFKADDMSWDDIMGPEEIARIKQEEAAAQEQAVLDALAAQNSRRKAAQVSADAYKLASNGKGGAGGDAGSDPSDGEDGGGGKAGGSSSKRKSGGGGGSASSSAQRSATLSERDLRVLFRSIQRWGDLRCRYEEIVAETKLERKNRAVLLQASDELIELSEKAISDHKEFIRGRIERGEEIITWRQKAVLVNCREIKGLNAETIVHRHYNLRLLVEHMRSLADPFDFQIPFETKGTLGWHCDWTTDDDVRLLIGVYLYGLGEWEQIEADARLQFAGKFFLEEGKQAQTAEALANRSPPPTTIDENGQVVKQRRKRPPAGSATNKAAKPIPNAVHLVRRVDYLLVCLDEWKHPEKKAANDADAAGNGEAGPSRSVAANSSAGRIAAQRAKKRSPSTASPAPSKRVRPDVDYSSGSSDEEEAEPEDPDSAGESMDEGECKELLRPAKKQLKRLKNDTESLKGPAKLAALKECLAAIGQRIDEVVDPLARGGEEERKARLERHLWHFVTFFWPSKDGVRGGKIRGIYEKLNGINREAEGAAAAPAPAAGSAMKRKVSSSGGGASPSTSAGSVKKARPSNLGVGGGGAGEDEYAKHKEQWDREHRAA</sequence>
<feature type="region of interest" description="Disordered" evidence="9">
    <location>
        <begin position="1178"/>
        <end position="1227"/>
    </location>
</feature>
<dbReference type="GO" id="GO:0005634">
    <property type="term" value="C:nucleus"/>
    <property type="evidence" value="ECO:0007669"/>
    <property type="project" value="UniProtKB-SubCell"/>
</dbReference>
<feature type="compositionally biased region" description="Low complexity" evidence="9">
    <location>
        <begin position="1656"/>
        <end position="1666"/>
    </location>
</feature>
<feature type="compositionally biased region" description="Low complexity" evidence="9">
    <location>
        <begin position="146"/>
        <end position="166"/>
    </location>
</feature>
<evidence type="ECO:0000256" key="4">
    <source>
        <dbReference type="ARBA" id="ARBA00022741"/>
    </source>
</evidence>
<dbReference type="GO" id="GO:0034728">
    <property type="term" value="P:nucleosome organization"/>
    <property type="evidence" value="ECO:0007669"/>
    <property type="project" value="TreeGrafter"/>
</dbReference>
<dbReference type="Pfam" id="PF00385">
    <property type="entry name" value="Chromo"/>
    <property type="match status" value="1"/>
</dbReference>
<dbReference type="GeneID" id="37030493"/>
<reference evidence="13 14" key="1">
    <citation type="journal article" date="2018" name="Mol. Biol. Evol.">
        <title>Broad Genomic Sampling Reveals a Smut Pathogenic Ancestry of the Fungal Clade Ustilaginomycotina.</title>
        <authorList>
            <person name="Kijpornyongpan T."/>
            <person name="Mondo S.J."/>
            <person name="Barry K."/>
            <person name="Sandor L."/>
            <person name="Lee J."/>
            <person name="Lipzen A."/>
            <person name="Pangilinan J."/>
            <person name="LaButti K."/>
            <person name="Hainaut M."/>
            <person name="Henrissat B."/>
            <person name="Grigoriev I.V."/>
            <person name="Spatafora J.W."/>
            <person name="Aime M.C."/>
        </authorList>
    </citation>
    <scope>NUCLEOTIDE SEQUENCE [LARGE SCALE GENOMIC DNA]</scope>
    <source>
        <strain evidence="13 14">MCA 5214</strain>
    </source>
</reference>
<dbReference type="SUPFAM" id="SSF54160">
    <property type="entry name" value="Chromo domain-like"/>
    <property type="match status" value="2"/>
</dbReference>
<dbReference type="InterPro" id="IPR056302">
    <property type="entry name" value="CHD1-2/Hrp3_HTH"/>
</dbReference>
<keyword evidence="3" id="KW-0677">Repeat</keyword>
<dbReference type="GO" id="GO:0000785">
    <property type="term" value="C:chromatin"/>
    <property type="evidence" value="ECO:0007669"/>
    <property type="project" value="TreeGrafter"/>
</dbReference>